<evidence type="ECO:0000259" key="6">
    <source>
        <dbReference type="PROSITE" id="PS51913"/>
    </source>
</evidence>
<comment type="subcellular location">
    <subcellularLocation>
        <location evidence="1">Nucleus</location>
    </subcellularLocation>
</comment>
<dbReference type="GO" id="GO:0005634">
    <property type="term" value="C:nucleus"/>
    <property type="evidence" value="ECO:0007669"/>
    <property type="project" value="UniProtKB-SubCell"/>
</dbReference>
<evidence type="ECO:0000313" key="7">
    <source>
        <dbReference type="EnsemblMetazoa" id="XP_019852331.1"/>
    </source>
</evidence>
<keyword evidence="3" id="KW-0539">Nucleus</keyword>
<keyword evidence="4" id="KW-0175">Coiled coil</keyword>
<evidence type="ECO:0000256" key="2">
    <source>
        <dbReference type="ARBA" id="ARBA00023163"/>
    </source>
</evidence>
<dbReference type="InterPro" id="IPR040092">
    <property type="entry name" value="TBRG1"/>
</dbReference>
<proteinExistence type="predicted"/>
<dbReference type="PANTHER" id="PTHR22715:SF0">
    <property type="entry name" value="TRANSFORMING GROWTH FACTOR BETA REGULATOR 1"/>
    <property type="match status" value="1"/>
</dbReference>
<reference evidence="8" key="1">
    <citation type="journal article" date="2010" name="Nature">
        <title>The Amphimedon queenslandica genome and the evolution of animal complexity.</title>
        <authorList>
            <person name="Srivastava M."/>
            <person name="Simakov O."/>
            <person name="Chapman J."/>
            <person name="Fahey B."/>
            <person name="Gauthier M.E."/>
            <person name="Mitros T."/>
            <person name="Richards G.S."/>
            <person name="Conaco C."/>
            <person name="Dacre M."/>
            <person name="Hellsten U."/>
            <person name="Larroux C."/>
            <person name="Putnam N.H."/>
            <person name="Stanke M."/>
            <person name="Adamska M."/>
            <person name="Darling A."/>
            <person name="Degnan S.M."/>
            <person name="Oakley T.H."/>
            <person name="Plachetzki D.C."/>
            <person name="Zhai Y."/>
            <person name="Adamski M."/>
            <person name="Calcino A."/>
            <person name="Cummins S.F."/>
            <person name="Goodstein D.M."/>
            <person name="Harris C."/>
            <person name="Jackson D.J."/>
            <person name="Leys S.P."/>
            <person name="Shu S."/>
            <person name="Woodcroft B.J."/>
            <person name="Vervoort M."/>
            <person name="Kosik K.S."/>
            <person name="Manning G."/>
            <person name="Degnan B.M."/>
            <person name="Rokhsar D.S."/>
        </authorList>
    </citation>
    <scope>NUCLEOTIDE SEQUENCE [LARGE SCALE GENOMIC DNA]</scope>
</reference>
<organism evidence="7 8">
    <name type="scientific">Amphimedon queenslandica</name>
    <name type="common">Sponge</name>
    <dbReference type="NCBI Taxonomy" id="400682"/>
    <lineage>
        <taxon>Eukaryota</taxon>
        <taxon>Metazoa</taxon>
        <taxon>Porifera</taxon>
        <taxon>Demospongiae</taxon>
        <taxon>Heteroscleromorpha</taxon>
        <taxon>Haplosclerida</taxon>
        <taxon>Niphatidae</taxon>
        <taxon>Amphimedon</taxon>
    </lineage>
</organism>
<keyword evidence="2" id="KW-0804">Transcription</keyword>
<dbReference type="InterPro" id="IPR007759">
    <property type="entry name" value="Asxl_HARE-HTH"/>
</dbReference>
<sequence>MATLVKAQSKAMTSSTAPDIAAMTWLEAAEHILKQEGPEMHIKDLTERVMNLGMVNSHCRTSLETLLYRQSHKPHSKFKRVIGRMGWFKLSNSVIAENNLSQSLNCCDEEEAMMPKSVIVHKRKSKVIRREEEYGDCNREPDSDESDSSYSSTSDDEDDDDWSMKYRHIKGFAKRLIMTNVSLASELQSLENEISKSQQEKKYLLERLINKQSNARTTTTTNKQDQSKQATPVGGGGGATSVKVPTTPSNSNRLKRPLPSSPPVSHKPHPLTTPPTRSSEQRLIYNAISEPRDLFSTSSSSSNEEEEAAAGKRTGRALKEGTTKQNKASKEESIGTGGGGRKKRVRRLQAIPLHEDGSPVFPIKLGGLQVHSLGKVVWDRPSFHNERYIWPLGFKSTRSYPSMTNPSRRCLYTCHILDGKDGPIFEMVSEESPDSPIRASSATACHHIVLKAINEARDKQATNAGSGPEFFGFSHPSILNLIQLLPDADKCTKYKPTIFQQPLTRGKAHQPLPTSTDHKKPLLSSSAKKKEKPIPDSSLVGGAPLTVGGGTSDPSLAPVVNQLISYLSSDSDSNSNEYEHELVIDTSNSNRN</sequence>
<feature type="domain" description="HTH HARE-type" evidence="6">
    <location>
        <begin position="23"/>
        <end position="93"/>
    </location>
</feature>
<feature type="region of interest" description="Disordered" evidence="5">
    <location>
        <begin position="131"/>
        <end position="162"/>
    </location>
</feature>
<feature type="compositionally biased region" description="Polar residues" evidence="5">
    <location>
        <begin position="243"/>
        <end position="252"/>
    </location>
</feature>
<protein>
    <recommendedName>
        <fullName evidence="6">HTH HARE-type domain-containing protein</fullName>
    </recommendedName>
</protein>
<feature type="compositionally biased region" description="Basic and acidic residues" evidence="5">
    <location>
        <begin position="317"/>
        <end position="333"/>
    </location>
</feature>
<dbReference type="Pfam" id="PF05965">
    <property type="entry name" value="FYRC"/>
    <property type="match status" value="1"/>
</dbReference>
<dbReference type="PROSITE" id="PS51913">
    <property type="entry name" value="HTH_HARE"/>
    <property type="match status" value="1"/>
</dbReference>
<feature type="region of interest" description="Disordered" evidence="5">
    <location>
        <begin position="293"/>
        <end position="343"/>
    </location>
</feature>
<dbReference type="PROSITE" id="PS51542">
    <property type="entry name" value="FYRN"/>
    <property type="match status" value="1"/>
</dbReference>
<evidence type="ECO:0000256" key="1">
    <source>
        <dbReference type="ARBA" id="ARBA00004123"/>
    </source>
</evidence>
<dbReference type="Pfam" id="PF05066">
    <property type="entry name" value="HARE-HTH"/>
    <property type="match status" value="1"/>
</dbReference>
<accession>A0AAN0J6I3</accession>
<dbReference type="EnsemblMetazoa" id="XM_019996772.1">
    <property type="protein sequence ID" value="XP_019852331.1"/>
    <property type="gene ID" value="LOC105312837"/>
</dbReference>
<dbReference type="GO" id="GO:0051726">
    <property type="term" value="P:regulation of cell cycle"/>
    <property type="evidence" value="ECO:0007669"/>
    <property type="project" value="TreeGrafter"/>
</dbReference>
<feature type="coiled-coil region" evidence="4">
    <location>
        <begin position="173"/>
        <end position="207"/>
    </location>
</feature>
<evidence type="ECO:0000256" key="5">
    <source>
        <dbReference type="SAM" id="MobiDB-lite"/>
    </source>
</evidence>
<dbReference type="Proteomes" id="UP000007879">
    <property type="component" value="Unassembled WGS sequence"/>
</dbReference>
<keyword evidence="8" id="KW-1185">Reference proteome</keyword>
<dbReference type="PROSITE" id="PS51543">
    <property type="entry name" value="FYRC"/>
    <property type="match status" value="1"/>
</dbReference>
<dbReference type="InterPro" id="IPR003889">
    <property type="entry name" value="FYrich_C"/>
</dbReference>
<dbReference type="Gene3D" id="3.30.160.360">
    <property type="match status" value="1"/>
</dbReference>
<feature type="compositionally biased region" description="Polar residues" evidence="5">
    <location>
        <begin position="214"/>
        <end position="230"/>
    </location>
</feature>
<dbReference type="Pfam" id="PF05964">
    <property type="entry name" value="FYRN"/>
    <property type="match status" value="1"/>
</dbReference>
<name>A0AAN0J6I3_AMPQE</name>
<dbReference type="InterPro" id="IPR003888">
    <property type="entry name" value="FYrich_N"/>
</dbReference>
<evidence type="ECO:0000256" key="4">
    <source>
        <dbReference type="SAM" id="Coils"/>
    </source>
</evidence>
<dbReference type="PANTHER" id="PTHR22715">
    <property type="entry name" value="TRANSFORMING GROWTH FACTOR BETA REGULATED GENE 1"/>
    <property type="match status" value="1"/>
</dbReference>
<dbReference type="SMART" id="SM00541">
    <property type="entry name" value="FYRN"/>
    <property type="match status" value="1"/>
</dbReference>
<evidence type="ECO:0000313" key="8">
    <source>
        <dbReference type="Proteomes" id="UP000007879"/>
    </source>
</evidence>
<dbReference type="GO" id="GO:0006355">
    <property type="term" value="P:regulation of DNA-templated transcription"/>
    <property type="evidence" value="ECO:0007669"/>
    <property type="project" value="InterPro"/>
</dbReference>
<feature type="region of interest" description="Disordered" evidence="5">
    <location>
        <begin position="214"/>
        <end position="280"/>
    </location>
</feature>
<dbReference type="SMART" id="SM00542">
    <property type="entry name" value="FYRC"/>
    <property type="match status" value="1"/>
</dbReference>
<gene>
    <name evidence="7" type="primary">105312837</name>
</gene>
<feature type="compositionally biased region" description="Basic and acidic residues" evidence="5">
    <location>
        <begin position="131"/>
        <end position="141"/>
    </location>
</feature>
<evidence type="ECO:0000256" key="3">
    <source>
        <dbReference type="ARBA" id="ARBA00023242"/>
    </source>
</evidence>
<reference evidence="7" key="2">
    <citation type="submission" date="2024-06" db="UniProtKB">
        <authorList>
            <consortium name="EnsemblMetazoa"/>
        </authorList>
    </citation>
    <scope>IDENTIFICATION</scope>
</reference>
<dbReference type="AlphaFoldDB" id="A0AAN0J6I3"/>
<feature type="region of interest" description="Disordered" evidence="5">
    <location>
        <begin position="568"/>
        <end position="592"/>
    </location>
</feature>
<feature type="region of interest" description="Disordered" evidence="5">
    <location>
        <begin position="502"/>
        <end position="555"/>
    </location>
</feature>